<keyword evidence="2" id="KW-1185">Reference proteome</keyword>
<evidence type="ECO:0000313" key="1">
    <source>
        <dbReference type="EMBL" id="CAG8581350.1"/>
    </source>
</evidence>
<sequence>MGVIKTDVEKPLSSDQIKNNVNYLKRKLGKDTSPLYQRLYSDVNEISVHSLTYKDPLASQVISDTSTLIQRLPGHLKKAFMKPTRLMKPPLMPRIKDLCREFVSNTSSHNYSNRSPEKLIHDGTWKESEKEITCVVKEIFGVLEDIWNNPALDFEVSKSLNEGTYQSTVIVPAIRAVLRNLPFRTSSFITTSEKQSIASADRKGNGQMGRRPDIMLAMRYLDVTFELMYVECSRLICSPQKKIDDEIKLWRETNDGLYWTRKTLNPDKDQFGIVGVQIAGDTLHLNVLVRDKVNIHRYYHIQSATIPVRISDEDVVTNTSERQREDSTTVSTPLYDI</sequence>
<dbReference type="OrthoDB" id="2399827at2759"/>
<name>A0A9N9BZJ2_9GLOM</name>
<evidence type="ECO:0000313" key="2">
    <source>
        <dbReference type="Proteomes" id="UP000789572"/>
    </source>
</evidence>
<reference evidence="1" key="1">
    <citation type="submission" date="2021-06" db="EMBL/GenBank/DDBJ databases">
        <authorList>
            <person name="Kallberg Y."/>
            <person name="Tangrot J."/>
            <person name="Rosling A."/>
        </authorList>
    </citation>
    <scope>NUCLEOTIDE SEQUENCE</scope>
    <source>
        <strain evidence="1">IA702</strain>
    </source>
</reference>
<proteinExistence type="predicted"/>
<dbReference type="EMBL" id="CAJVPJ010001214">
    <property type="protein sequence ID" value="CAG8581350.1"/>
    <property type="molecule type" value="Genomic_DNA"/>
</dbReference>
<accession>A0A9N9BZJ2</accession>
<dbReference type="AlphaFoldDB" id="A0A9N9BZJ2"/>
<dbReference type="Proteomes" id="UP000789572">
    <property type="component" value="Unassembled WGS sequence"/>
</dbReference>
<gene>
    <name evidence="1" type="ORF">POCULU_LOCUS6505</name>
</gene>
<protein>
    <submittedName>
        <fullName evidence="1">8538_t:CDS:1</fullName>
    </submittedName>
</protein>
<organism evidence="1 2">
    <name type="scientific">Paraglomus occultum</name>
    <dbReference type="NCBI Taxonomy" id="144539"/>
    <lineage>
        <taxon>Eukaryota</taxon>
        <taxon>Fungi</taxon>
        <taxon>Fungi incertae sedis</taxon>
        <taxon>Mucoromycota</taxon>
        <taxon>Glomeromycotina</taxon>
        <taxon>Glomeromycetes</taxon>
        <taxon>Paraglomerales</taxon>
        <taxon>Paraglomeraceae</taxon>
        <taxon>Paraglomus</taxon>
    </lineage>
</organism>
<comment type="caution">
    <text evidence="1">The sequence shown here is derived from an EMBL/GenBank/DDBJ whole genome shotgun (WGS) entry which is preliminary data.</text>
</comment>